<dbReference type="PANTHER" id="PTHR34071:SF2">
    <property type="entry name" value="FLAVIN-NUCLEOTIDE-BINDING PROTEIN"/>
    <property type="match status" value="1"/>
</dbReference>
<dbReference type="Pfam" id="PF12900">
    <property type="entry name" value="Pyridox_ox_2"/>
    <property type="match status" value="1"/>
</dbReference>
<dbReference type="SUPFAM" id="SSF50475">
    <property type="entry name" value="FMN-binding split barrel"/>
    <property type="match status" value="1"/>
</dbReference>
<dbReference type="RefSeq" id="WP_153758562.1">
    <property type="nucleotide sequence ID" value="NZ_CP045851.1"/>
</dbReference>
<proteinExistence type="predicted"/>
<dbReference type="AlphaFoldDB" id="A0A5Q2RJ90"/>
<dbReference type="Gene3D" id="2.30.110.10">
    <property type="entry name" value="Electron Transport, Fmn-binding Protein, Chain A"/>
    <property type="match status" value="1"/>
</dbReference>
<keyword evidence="3" id="KW-1185">Reference proteome</keyword>
<feature type="region of interest" description="Disordered" evidence="1">
    <location>
        <begin position="200"/>
        <end position="231"/>
    </location>
</feature>
<protein>
    <submittedName>
        <fullName evidence="2">Pyridoxamine 5'-phosphate oxidase family protein</fullName>
    </submittedName>
</protein>
<gene>
    <name evidence="2" type="ORF">GH723_04685</name>
</gene>
<dbReference type="KEGG" id="atq:GH723_04685"/>
<dbReference type="InterPro" id="IPR012349">
    <property type="entry name" value="Split_barrel_FMN-bd"/>
</dbReference>
<evidence type="ECO:0000313" key="2">
    <source>
        <dbReference type="EMBL" id="QGG94456.1"/>
    </source>
</evidence>
<organism evidence="2 3">
    <name type="scientific">Actinomarinicola tropica</name>
    <dbReference type="NCBI Taxonomy" id="2789776"/>
    <lineage>
        <taxon>Bacteria</taxon>
        <taxon>Bacillati</taxon>
        <taxon>Actinomycetota</taxon>
        <taxon>Acidimicrobiia</taxon>
        <taxon>Acidimicrobiales</taxon>
        <taxon>Iamiaceae</taxon>
        <taxon>Actinomarinicola</taxon>
    </lineage>
</organism>
<evidence type="ECO:0000256" key="1">
    <source>
        <dbReference type="SAM" id="MobiDB-lite"/>
    </source>
</evidence>
<dbReference type="EMBL" id="CP045851">
    <property type="protein sequence ID" value="QGG94456.1"/>
    <property type="molecule type" value="Genomic_DNA"/>
</dbReference>
<accession>A0A5Q2RJ90</accession>
<feature type="compositionally biased region" description="Polar residues" evidence="1">
    <location>
        <begin position="222"/>
        <end position="231"/>
    </location>
</feature>
<dbReference type="InterPro" id="IPR024747">
    <property type="entry name" value="Pyridox_Oxase-rel"/>
</dbReference>
<dbReference type="PANTHER" id="PTHR34071">
    <property type="entry name" value="5-NITROIMIDAZOLE ANTIBIOTICS RESISTANCE PROTEIN, NIMA-FAMILY-RELATED PROTEIN-RELATED"/>
    <property type="match status" value="1"/>
</dbReference>
<name>A0A5Q2RJ90_9ACTN</name>
<reference evidence="2 3" key="1">
    <citation type="submission" date="2019-11" db="EMBL/GenBank/DDBJ databases">
        <authorList>
            <person name="He Y."/>
        </authorList>
    </citation>
    <scope>NUCLEOTIDE SEQUENCE [LARGE SCALE GENOMIC DNA]</scope>
    <source>
        <strain evidence="2 3">SCSIO 58843</strain>
    </source>
</reference>
<evidence type="ECO:0000313" key="3">
    <source>
        <dbReference type="Proteomes" id="UP000334019"/>
    </source>
</evidence>
<dbReference type="Proteomes" id="UP000334019">
    <property type="component" value="Chromosome"/>
</dbReference>
<sequence length="231" mass="24321">MSTPTPPASVRSTVRRHPERGAYDREAVHAVLDEGLVAHVGLTVEGQPFVIPMAYGRDGDRLLLHGSVASRLMRGLAGGVPACVTVTLLDGLVMARSAFHHSMNYRSVVALGTARRIDDPDEAAAALGTFVEHLVPGRGDEVRPSAPVEVRQTTVLEMSIEEASLKARTGGPVDDEADLDLPVWAGVVPLGVAVGEPISAPDAEHLPVSPSVRAWSRPGPTESVQPTAESV</sequence>